<dbReference type="PRINTS" id="PR00622">
    <property type="entry name" value="HISTONEH3"/>
</dbReference>
<dbReference type="InterPro" id="IPR007125">
    <property type="entry name" value="H2A/H2B/H3"/>
</dbReference>
<reference evidence="4" key="2">
    <citation type="submission" date="2020-05" db="UniProtKB">
        <authorList>
            <consortium name="EnsemblMetazoa"/>
        </authorList>
    </citation>
    <scope>IDENTIFICATION</scope>
    <source>
        <strain evidence="4">wikel</strain>
    </source>
</reference>
<gene>
    <name evidence="3" type="ORF">IscW_ISCW001838</name>
</gene>
<dbReference type="GO" id="GO:0000786">
    <property type="term" value="C:nucleosome"/>
    <property type="evidence" value="ECO:0007669"/>
    <property type="project" value="InterPro"/>
</dbReference>
<sequence length="144" mass="16761">MARTRQTSTAVKVQGTRSPRITTALLLKSLLHSHTSQFRRVFIPGPVHVWEVRPYERGTEVFIRQLPFHRLVQRIAPKYITAFWFRKEVLALLQRISEAYLTCQFKHSSACSYHGKRLLLTARDVLLARRIRGDEFTSSDVCVH</sequence>
<protein>
    <submittedName>
        <fullName evidence="3 4">Histone H3, putative</fullName>
    </submittedName>
</protein>
<dbReference type="OrthoDB" id="63185at2759"/>
<dbReference type="EMBL" id="ABJB010761526">
    <property type="status" value="NOT_ANNOTATED_CDS"/>
    <property type="molecule type" value="Genomic_DNA"/>
</dbReference>
<comment type="similarity">
    <text evidence="1">Belongs to the histone H3 family.</text>
</comment>
<feature type="domain" description="Core Histone H2A/H2B/H3" evidence="2">
    <location>
        <begin position="53"/>
        <end position="131"/>
    </location>
</feature>
<evidence type="ECO:0000313" key="4">
    <source>
        <dbReference type="EnsemblMetazoa" id="ISCW001838-PA"/>
    </source>
</evidence>
<keyword evidence="5" id="KW-1185">Reference proteome</keyword>
<evidence type="ECO:0000259" key="2">
    <source>
        <dbReference type="Pfam" id="PF00125"/>
    </source>
</evidence>
<organism>
    <name type="scientific">Ixodes scapularis</name>
    <name type="common">Black-legged tick</name>
    <name type="synonym">Deer tick</name>
    <dbReference type="NCBI Taxonomy" id="6945"/>
    <lineage>
        <taxon>Eukaryota</taxon>
        <taxon>Metazoa</taxon>
        <taxon>Ecdysozoa</taxon>
        <taxon>Arthropoda</taxon>
        <taxon>Chelicerata</taxon>
        <taxon>Arachnida</taxon>
        <taxon>Acari</taxon>
        <taxon>Parasitiformes</taxon>
        <taxon>Ixodida</taxon>
        <taxon>Ixodoidea</taxon>
        <taxon>Ixodidae</taxon>
        <taxon>Ixodinae</taxon>
        <taxon>Ixodes</taxon>
    </lineage>
</organism>
<dbReference type="Proteomes" id="UP000001555">
    <property type="component" value="Unassembled WGS sequence"/>
</dbReference>
<dbReference type="GO" id="GO:0046982">
    <property type="term" value="F:protein heterodimerization activity"/>
    <property type="evidence" value="ECO:0007669"/>
    <property type="project" value="InterPro"/>
</dbReference>
<dbReference type="EMBL" id="DS683640">
    <property type="protein sequence ID" value="EEC04275.1"/>
    <property type="molecule type" value="Genomic_DNA"/>
</dbReference>
<dbReference type="SMART" id="SM00428">
    <property type="entry name" value="H3"/>
    <property type="match status" value="1"/>
</dbReference>
<dbReference type="VEuPathDB" id="VectorBase:ISCP_033773"/>
<reference evidence="3 5" key="1">
    <citation type="submission" date="2008-03" db="EMBL/GenBank/DDBJ databases">
        <title>Annotation of Ixodes scapularis.</title>
        <authorList>
            <consortium name="Ixodes scapularis Genome Project Consortium"/>
            <person name="Caler E."/>
            <person name="Hannick L.I."/>
            <person name="Bidwell S."/>
            <person name="Joardar V."/>
            <person name="Thiagarajan M."/>
            <person name="Amedeo P."/>
            <person name="Galinsky K.J."/>
            <person name="Schobel S."/>
            <person name="Inman J."/>
            <person name="Hostetler J."/>
            <person name="Miller J."/>
            <person name="Hammond M."/>
            <person name="Megy K."/>
            <person name="Lawson D."/>
            <person name="Kodira C."/>
            <person name="Sutton G."/>
            <person name="Meyer J."/>
            <person name="Hill C.A."/>
            <person name="Birren B."/>
            <person name="Nene V."/>
            <person name="Collins F."/>
            <person name="Alarcon-Chaidez F."/>
            <person name="Wikel S."/>
            <person name="Strausberg R."/>
        </authorList>
    </citation>
    <scope>NUCLEOTIDE SEQUENCE [LARGE SCALE GENOMIC DNA]</scope>
    <source>
        <strain evidence="5">Wikel</strain>
        <strain evidence="3">Wikel colony</strain>
    </source>
</reference>
<dbReference type="GO" id="GO:0030527">
    <property type="term" value="F:structural constituent of chromatin"/>
    <property type="evidence" value="ECO:0007669"/>
    <property type="project" value="InterPro"/>
</dbReference>
<dbReference type="VEuPathDB" id="VectorBase:ISCI001838"/>
<dbReference type="PaxDb" id="6945-B7PCF3"/>
<proteinExistence type="inferred from homology"/>
<dbReference type="InParanoid" id="B7PCF3"/>
<dbReference type="HOGENOM" id="CLU_078295_4_0_1"/>
<dbReference type="PANTHER" id="PTHR11426">
    <property type="entry name" value="HISTONE H3"/>
    <property type="match status" value="1"/>
</dbReference>
<dbReference type="InterPro" id="IPR009072">
    <property type="entry name" value="Histone-fold"/>
</dbReference>
<dbReference type="GO" id="GO:0003677">
    <property type="term" value="F:DNA binding"/>
    <property type="evidence" value="ECO:0007669"/>
    <property type="project" value="InterPro"/>
</dbReference>
<dbReference type="VEuPathDB" id="VectorBase:ISCW001838"/>
<dbReference type="AlphaFoldDB" id="B7PCF3"/>
<dbReference type="Gene3D" id="1.10.20.10">
    <property type="entry name" value="Histone, subunit A"/>
    <property type="match status" value="1"/>
</dbReference>
<dbReference type="SUPFAM" id="SSF47113">
    <property type="entry name" value="Histone-fold"/>
    <property type="match status" value="1"/>
</dbReference>
<dbReference type="GO" id="GO:0005634">
    <property type="term" value="C:nucleus"/>
    <property type="evidence" value="ECO:0000318"/>
    <property type="project" value="GO_Central"/>
</dbReference>
<evidence type="ECO:0000313" key="5">
    <source>
        <dbReference type="Proteomes" id="UP000001555"/>
    </source>
</evidence>
<name>B7PCF3_IXOSC</name>
<dbReference type="InterPro" id="IPR000164">
    <property type="entry name" value="Histone_H3/CENP-A"/>
</dbReference>
<evidence type="ECO:0000313" key="3">
    <source>
        <dbReference type="EMBL" id="EEC04275.1"/>
    </source>
</evidence>
<dbReference type="EnsemblMetazoa" id="ISCW001838-RA">
    <property type="protein sequence ID" value="ISCW001838-PA"/>
    <property type="gene ID" value="ISCW001838"/>
</dbReference>
<dbReference type="STRING" id="6945.B7PCF3"/>
<dbReference type="Pfam" id="PF00125">
    <property type="entry name" value="Histone"/>
    <property type="match status" value="1"/>
</dbReference>
<accession>B7PCF3</accession>
<evidence type="ECO:0000256" key="1">
    <source>
        <dbReference type="ARBA" id="ARBA00010343"/>
    </source>
</evidence>